<keyword evidence="11" id="KW-1185">Reference proteome</keyword>
<evidence type="ECO:0000313" key="10">
    <source>
        <dbReference type="EMBL" id="MEW5291046.1"/>
    </source>
</evidence>
<dbReference type="InterPro" id="IPR036302">
    <property type="entry name" value="Pyosin/cloacin_T_dom_sf"/>
</dbReference>
<evidence type="ECO:0000256" key="4">
    <source>
        <dbReference type="ARBA" id="ARBA00022759"/>
    </source>
</evidence>
<feature type="domain" description="Pyosin/cloacin translocation" evidence="9">
    <location>
        <begin position="445"/>
        <end position="601"/>
    </location>
</feature>
<evidence type="ECO:0000256" key="6">
    <source>
        <dbReference type="ARBA" id="ARBA00023022"/>
    </source>
</evidence>
<keyword evidence="7" id="KW-0078">Bacteriocin</keyword>
<dbReference type="InterPro" id="IPR044925">
    <property type="entry name" value="His-Me_finger_sf"/>
</dbReference>
<organism evidence="10 11">
    <name type="scientific">Erwinia papayae</name>
    <dbReference type="NCBI Taxonomy" id="206499"/>
    <lineage>
        <taxon>Bacteria</taxon>
        <taxon>Pseudomonadati</taxon>
        <taxon>Pseudomonadota</taxon>
        <taxon>Gammaproteobacteria</taxon>
        <taxon>Enterobacterales</taxon>
        <taxon>Erwiniaceae</taxon>
        <taxon>Erwinia</taxon>
    </lineage>
</organism>
<proteinExistence type="inferred from homology"/>
<evidence type="ECO:0000256" key="7">
    <source>
        <dbReference type="ARBA" id="ARBA00023048"/>
    </source>
</evidence>
<protein>
    <submittedName>
        <fullName evidence="10">S-type pyocin domain-containing protein</fullName>
    </submittedName>
</protein>
<dbReference type="InterPro" id="IPR016128">
    <property type="entry name" value="Pyosin/cloacin_T_dom"/>
</dbReference>
<reference evidence="10 11" key="1">
    <citation type="submission" date="2024-07" db="EMBL/GenBank/DDBJ databases">
        <authorList>
            <person name="Dulla G.F.J."/>
            <person name="Delorm J.G."/>
        </authorList>
    </citation>
    <scope>NUCLEOTIDE SEQUENCE [LARGE SCALE GENOMIC DNA]</scope>
    <source>
        <strain evidence="10 11">JGD 233</strain>
    </source>
</reference>
<sequence length="737" mass="79612">MKIESYQNGRPYTGDGLLALGDEMTMVVTAPIISISSPDTLHPFDHLFVLPAGMERQPYRAEPFHFDPNNLPFISLRSIRDSEMQINRLIDKAMAAYPKKIPEYEKAAQSDITMVNNSNLKSDSGLKDAADILQESLNALKMNIDLKNSTEQDVIIKTQLAEEGFYEFVNDKSINLSNLNNKQPEIFDVALSIICGSSGPGKSFVLKKWHELYVSRLQEEIAARNNLVTYLSLVKTISEDVSQKILALREIRTKYYAERTTAADKRRAESAAKAEVEAKVKAQAKAKASAEAKAKAKEALAKSKAEKEAQKAQTLLDEQARSDALKSVGLMPALSLQPGQEGPLENAMKAAGVMVLNRAAGGGMQLAVAGQGTLVTTSAISQVIASAIRTGVAAVLSSASLSAAAVVLGFWPKAAGKGSDQIPGRDVAAMFAVQAEFLTGSGVIQPGMKTIEMPVRGSLVMDNGHLALKLLKTGDGNVTKSVQILDSVWDGRTGLDIITVPALEGLPAQTVLVNPWLKKEQAETEPGIVLPGSELPSVPDISILPLPGLASPVTPVHTGTEIRAVDSIWTTTTSVDEVHFRDFIYWQLDASGTGVEPVYIMLSNPRNVPGIVTGNGELIGEGWLNKAGQELGAPIPSQIAEVLRGREFTSFDAFRRAVWKAASEDPDLNVQFKIQNQQNIANGKSPFVRKSEQAGGRKRHELHHVAPVNEGGAVYDIDNIRVMTPKRHIEIHKGGTK</sequence>
<dbReference type="InterPro" id="IPR037146">
    <property type="entry name" value="Colicin/pyocin_DNase_dom_sf"/>
</dbReference>
<accession>A0ABV3N5E0</accession>
<dbReference type="SUPFAM" id="SSF54060">
    <property type="entry name" value="His-Me finger endonucleases"/>
    <property type="match status" value="1"/>
</dbReference>
<dbReference type="InterPro" id="IPR003060">
    <property type="entry name" value="Pyocin_killer"/>
</dbReference>
<dbReference type="Proteomes" id="UP001554567">
    <property type="component" value="Unassembled WGS sequence"/>
</dbReference>
<name>A0ABV3N5E0_9GAMM</name>
<dbReference type="EMBL" id="JBFKZN010000010">
    <property type="protein sequence ID" value="MEW5291046.1"/>
    <property type="molecule type" value="Genomic_DNA"/>
</dbReference>
<gene>
    <name evidence="10" type="ORF">ABW286_17980</name>
</gene>
<dbReference type="RefSeq" id="WP_367168292.1">
    <property type="nucleotide sequence ID" value="NZ_JBFKZN010000010.1"/>
</dbReference>
<feature type="coiled-coil region" evidence="8">
    <location>
        <begin position="273"/>
        <end position="322"/>
    </location>
</feature>
<dbReference type="PRINTS" id="PR01300">
    <property type="entry name" value="PYOCINKILLER"/>
</dbReference>
<keyword evidence="2" id="KW-0929">Antimicrobial</keyword>
<evidence type="ECO:0000256" key="2">
    <source>
        <dbReference type="ARBA" id="ARBA00022529"/>
    </source>
</evidence>
<keyword evidence="6" id="KW-0044">Antibiotic</keyword>
<evidence type="ECO:0000256" key="1">
    <source>
        <dbReference type="ARBA" id="ARBA00006811"/>
    </source>
</evidence>
<evidence type="ECO:0000256" key="8">
    <source>
        <dbReference type="SAM" id="Coils"/>
    </source>
</evidence>
<dbReference type="Pfam" id="PF06958">
    <property type="entry name" value="Pyocin_S"/>
    <property type="match status" value="1"/>
</dbReference>
<evidence type="ECO:0000256" key="3">
    <source>
        <dbReference type="ARBA" id="ARBA00022722"/>
    </source>
</evidence>
<keyword evidence="8" id="KW-0175">Coiled coil</keyword>
<keyword evidence="3" id="KW-0540">Nuclease</keyword>
<comment type="similarity">
    <text evidence="1">Belongs to the colicin/pyosin nuclease family.</text>
</comment>
<dbReference type="SUPFAM" id="SSF69369">
    <property type="entry name" value="Cloacin translocation domain"/>
    <property type="match status" value="1"/>
</dbReference>
<evidence type="ECO:0000313" key="11">
    <source>
        <dbReference type="Proteomes" id="UP001554567"/>
    </source>
</evidence>
<dbReference type="Gene3D" id="3.90.540.10">
    <property type="entry name" value="Colicin/pyocin, DNase domain"/>
    <property type="match status" value="1"/>
</dbReference>
<keyword evidence="4" id="KW-0255">Endonuclease</keyword>
<evidence type="ECO:0000259" key="9">
    <source>
        <dbReference type="Pfam" id="PF06958"/>
    </source>
</evidence>
<comment type="caution">
    <text evidence="10">The sequence shown here is derived from an EMBL/GenBank/DDBJ whole genome shotgun (WGS) entry which is preliminary data.</text>
</comment>
<keyword evidence="5" id="KW-0378">Hydrolase</keyword>
<evidence type="ECO:0000256" key="5">
    <source>
        <dbReference type="ARBA" id="ARBA00022801"/>
    </source>
</evidence>
<dbReference type="Pfam" id="PF21431">
    <property type="entry name" value="Col-Pyo_DNase"/>
    <property type="match status" value="1"/>
</dbReference>